<reference evidence="2" key="1">
    <citation type="submission" date="2020-09" db="EMBL/GenBank/DDBJ databases">
        <title>Genome seq and assembly of Devosia sp.</title>
        <authorList>
            <person name="Chhetri G."/>
        </authorList>
    </citation>
    <scope>NUCLEOTIDE SEQUENCE</scope>
    <source>
        <strain evidence="2">PTR5</strain>
    </source>
</reference>
<dbReference type="Gene3D" id="3.30.360.10">
    <property type="entry name" value="Dihydrodipicolinate Reductase, domain 2"/>
    <property type="match status" value="1"/>
</dbReference>
<dbReference type="GO" id="GO:0000166">
    <property type="term" value="F:nucleotide binding"/>
    <property type="evidence" value="ECO:0007669"/>
    <property type="project" value="InterPro"/>
</dbReference>
<protein>
    <submittedName>
        <fullName evidence="2">Gfo/Idh/MocA family oxidoreductase</fullName>
    </submittedName>
</protein>
<dbReference type="PANTHER" id="PTHR43818:SF7">
    <property type="entry name" value="DEHYDROGENASE"/>
    <property type="match status" value="1"/>
</dbReference>
<dbReference type="RefSeq" id="WP_191775601.1">
    <property type="nucleotide sequence ID" value="NZ_JACYFU010000003.1"/>
</dbReference>
<dbReference type="EMBL" id="JACYFU010000003">
    <property type="protein sequence ID" value="MBD8066160.1"/>
    <property type="molecule type" value="Genomic_DNA"/>
</dbReference>
<dbReference type="Pfam" id="PF01408">
    <property type="entry name" value="GFO_IDH_MocA"/>
    <property type="match status" value="1"/>
</dbReference>
<sequence length="312" mass="34556">MAARKIAVIGVGKIAQDQHLPVIDASAEFELAATVSTRGVGHGDVPVFRTPAELYAAMPEVKLVSICTPPGVRHAYVREALDAGKDVMMEKPPTTTISELDDLVAHADRLGRILFQTWHSQYNAAVDRAKVVLAEQGVQSARIDWRESVRKWHPGQDWVWEPGGFGVCDPGINAFSIFTKVMPFPVFVQRSELTFPANRQTPVDVQVTFKSGQPHQPEMSCGFNWLEESGEIWTIRFVTGTGDEVKLERGGRLLRVNGEVVLEHGDAEYAGIYQRFANLLDDGRSEVDAAPLRLMADVFLMGARKTGPDFEW</sequence>
<dbReference type="InterPro" id="IPR050463">
    <property type="entry name" value="Gfo/Idh/MocA_oxidrdct_glycsds"/>
</dbReference>
<evidence type="ECO:0000313" key="3">
    <source>
        <dbReference type="Proteomes" id="UP000654108"/>
    </source>
</evidence>
<dbReference type="Proteomes" id="UP000654108">
    <property type="component" value="Unassembled WGS sequence"/>
</dbReference>
<name>A0A927FTT8_9HYPH</name>
<dbReference type="PANTHER" id="PTHR43818">
    <property type="entry name" value="BCDNA.GH03377"/>
    <property type="match status" value="1"/>
</dbReference>
<gene>
    <name evidence="2" type="ORF">IC608_11845</name>
</gene>
<keyword evidence="3" id="KW-1185">Reference proteome</keyword>
<dbReference type="AlphaFoldDB" id="A0A927FTT8"/>
<comment type="caution">
    <text evidence="2">The sequence shown here is derived from an EMBL/GenBank/DDBJ whole genome shotgun (WGS) entry which is preliminary data.</text>
</comment>
<evidence type="ECO:0000259" key="1">
    <source>
        <dbReference type="Pfam" id="PF01408"/>
    </source>
</evidence>
<feature type="domain" description="Gfo/Idh/MocA-like oxidoreductase N-terminal" evidence="1">
    <location>
        <begin position="5"/>
        <end position="115"/>
    </location>
</feature>
<accession>A0A927FTT8</accession>
<dbReference type="Gene3D" id="3.40.50.720">
    <property type="entry name" value="NAD(P)-binding Rossmann-like Domain"/>
    <property type="match status" value="1"/>
</dbReference>
<proteinExistence type="predicted"/>
<dbReference type="SUPFAM" id="SSF51735">
    <property type="entry name" value="NAD(P)-binding Rossmann-fold domains"/>
    <property type="match status" value="1"/>
</dbReference>
<dbReference type="InterPro" id="IPR000683">
    <property type="entry name" value="Gfo/Idh/MocA-like_OxRdtase_N"/>
</dbReference>
<evidence type="ECO:0000313" key="2">
    <source>
        <dbReference type="EMBL" id="MBD8066160.1"/>
    </source>
</evidence>
<organism evidence="2 3">
    <name type="scientific">Devosia oryzisoli</name>
    <dbReference type="NCBI Taxonomy" id="2774138"/>
    <lineage>
        <taxon>Bacteria</taxon>
        <taxon>Pseudomonadati</taxon>
        <taxon>Pseudomonadota</taxon>
        <taxon>Alphaproteobacteria</taxon>
        <taxon>Hyphomicrobiales</taxon>
        <taxon>Devosiaceae</taxon>
        <taxon>Devosia</taxon>
    </lineage>
</organism>
<dbReference type="InterPro" id="IPR036291">
    <property type="entry name" value="NAD(P)-bd_dom_sf"/>
</dbReference>